<dbReference type="Gene3D" id="3.10.20.90">
    <property type="entry name" value="Phosphatidylinositol 3-kinase Catalytic Subunit, Chain A, domain 1"/>
    <property type="match status" value="1"/>
</dbReference>
<dbReference type="Gene3D" id="1.10.287.110">
    <property type="entry name" value="DnaJ domain"/>
    <property type="match status" value="1"/>
</dbReference>
<dbReference type="PANTHER" id="PTHR24074">
    <property type="entry name" value="CO-CHAPERONE PROTEIN DJLA"/>
    <property type="match status" value="1"/>
</dbReference>
<evidence type="ECO:0000313" key="4">
    <source>
        <dbReference type="Proteomes" id="UP001642464"/>
    </source>
</evidence>
<keyword evidence="4" id="KW-1185">Reference proteome</keyword>
<dbReference type="Proteomes" id="UP001642464">
    <property type="component" value="Unassembled WGS sequence"/>
</dbReference>
<dbReference type="SMART" id="SM00213">
    <property type="entry name" value="UBQ"/>
    <property type="match status" value="1"/>
</dbReference>
<gene>
    <name evidence="3" type="ORF">SCF082_LOCUS47911</name>
</gene>
<sequence length="249" mass="27482">MGAESKLSAEAAARFVLGLSQGCSKEDVKRAFRRLALVFHPDKNKGQNEEEATKRFQAIATAKDLLLGTCLSGTARPGPPVAKKPSVVVHWVCGACQAERHLNTFKVCIRHSGGKNLHLEASPGETVKDLKRRLEESWGILSKEQRLLCRGALMVDERSLGSYDLQVDGAVIVFAPQLRLRQANGTKSRGPGKVMPYDAARGFLMVPGLEKWRPETAGKTNVEEADLFFDSQKSPAPWQIRSRDFTQVR</sequence>
<dbReference type="EMBL" id="CAXAMM010042017">
    <property type="protein sequence ID" value="CAK9102520.1"/>
    <property type="molecule type" value="Genomic_DNA"/>
</dbReference>
<dbReference type="CDD" id="cd06257">
    <property type="entry name" value="DnaJ"/>
    <property type="match status" value="1"/>
</dbReference>
<proteinExistence type="predicted"/>
<dbReference type="Pfam" id="PF00226">
    <property type="entry name" value="DnaJ"/>
    <property type="match status" value="1"/>
</dbReference>
<dbReference type="SUPFAM" id="SSF46565">
    <property type="entry name" value="Chaperone J-domain"/>
    <property type="match status" value="1"/>
</dbReference>
<dbReference type="PRINTS" id="PR00625">
    <property type="entry name" value="JDOMAIN"/>
</dbReference>
<dbReference type="InterPro" id="IPR036869">
    <property type="entry name" value="J_dom_sf"/>
</dbReference>
<dbReference type="PROSITE" id="PS50053">
    <property type="entry name" value="UBIQUITIN_2"/>
    <property type="match status" value="1"/>
</dbReference>
<dbReference type="Pfam" id="PF00240">
    <property type="entry name" value="ubiquitin"/>
    <property type="match status" value="1"/>
</dbReference>
<evidence type="ECO:0000259" key="1">
    <source>
        <dbReference type="PROSITE" id="PS50053"/>
    </source>
</evidence>
<evidence type="ECO:0000313" key="3">
    <source>
        <dbReference type="EMBL" id="CAK9102520.1"/>
    </source>
</evidence>
<dbReference type="InterPro" id="IPR001623">
    <property type="entry name" value="DnaJ_domain"/>
</dbReference>
<organism evidence="3 4">
    <name type="scientific">Durusdinium trenchii</name>
    <dbReference type="NCBI Taxonomy" id="1381693"/>
    <lineage>
        <taxon>Eukaryota</taxon>
        <taxon>Sar</taxon>
        <taxon>Alveolata</taxon>
        <taxon>Dinophyceae</taxon>
        <taxon>Suessiales</taxon>
        <taxon>Symbiodiniaceae</taxon>
        <taxon>Durusdinium</taxon>
    </lineage>
</organism>
<dbReference type="CDD" id="cd17039">
    <property type="entry name" value="Ubl_ubiquitin_like"/>
    <property type="match status" value="1"/>
</dbReference>
<accession>A0ABP0RSU3</accession>
<dbReference type="InterPro" id="IPR000626">
    <property type="entry name" value="Ubiquitin-like_dom"/>
</dbReference>
<evidence type="ECO:0000259" key="2">
    <source>
        <dbReference type="PROSITE" id="PS50076"/>
    </source>
</evidence>
<comment type="caution">
    <text evidence="3">The sequence shown here is derived from an EMBL/GenBank/DDBJ whole genome shotgun (WGS) entry which is preliminary data.</text>
</comment>
<dbReference type="SMART" id="SM00271">
    <property type="entry name" value="DnaJ"/>
    <property type="match status" value="1"/>
</dbReference>
<dbReference type="InterPro" id="IPR050817">
    <property type="entry name" value="DjlA_DnaK_co-chaperone"/>
</dbReference>
<dbReference type="SUPFAM" id="SSF54236">
    <property type="entry name" value="Ubiquitin-like"/>
    <property type="match status" value="1"/>
</dbReference>
<name>A0ABP0RSU3_9DINO</name>
<protein>
    <submittedName>
        <fullName evidence="3">DnaJ homolog subfamily B member 12</fullName>
    </submittedName>
</protein>
<dbReference type="InterPro" id="IPR029071">
    <property type="entry name" value="Ubiquitin-like_domsf"/>
</dbReference>
<dbReference type="PROSITE" id="PS50076">
    <property type="entry name" value="DNAJ_2"/>
    <property type="match status" value="1"/>
</dbReference>
<reference evidence="3 4" key="1">
    <citation type="submission" date="2024-02" db="EMBL/GenBank/DDBJ databases">
        <authorList>
            <person name="Chen Y."/>
            <person name="Shah S."/>
            <person name="Dougan E. K."/>
            <person name="Thang M."/>
            <person name="Chan C."/>
        </authorList>
    </citation>
    <scope>NUCLEOTIDE SEQUENCE [LARGE SCALE GENOMIC DNA]</scope>
</reference>
<feature type="domain" description="J" evidence="2">
    <location>
        <begin position="12"/>
        <end position="71"/>
    </location>
</feature>
<feature type="domain" description="Ubiquitin-like" evidence="1">
    <location>
        <begin position="105"/>
        <end position="173"/>
    </location>
</feature>